<dbReference type="GeneID" id="20249729"/>
<dbReference type="RefSeq" id="XP_009061734.1">
    <property type="nucleotide sequence ID" value="XM_009063486.1"/>
</dbReference>
<dbReference type="OMA" id="LWGQYPC"/>
<dbReference type="CTD" id="20249729"/>
<feature type="region of interest" description="Disordered" evidence="1">
    <location>
        <begin position="1"/>
        <end position="23"/>
    </location>
</feature>
<protein>
    <submittedName>
        <fullName evidence="2">Uncharacterized protein</fullName>
    </submittedName>
</protein>
<feature type="region of interest" description="Disordered" evidence="1">
    <location>
        <begin position="213"/>
        <end position="246"/>
    </location>
</feature>
<dbReference type="AlphaFoldDB" id="V3Z9F0"/>
<dbReference type="KEGG" id="lgi:LOTGIDRAFT_235027"/>
<dbReference type="EMBL" id="KB202883">
    <property type="protein sequence ID" value="ESO87538.1"/>
    <property type="molecule type" value="Genomic_DNA"/>
</dbReference>
<proteinExistence type="predicted"/>
<keyword evidence="3" id="KW-1185">Reference proteome</keyword>
<reference evidence="2 3" key="1">
    <citation type="journal article" date="2013" name="Nature">
        <title>Insights into bilaterian evolution from three spiralian genomes.</title>
        <authorList>
            <person name="Simakov O."/>
            <person name="Marletaz F."/>
            <person name="Cho S.J."/>
            <person name="Edsinger-Gonzales E."/>
            <person name="Havlak P."/>
            <person name="Hellsten U."/>
            <person name="Kuo D.H."/>
            <person name="Larsson T."/>
            <person name="Lv J."/>
            <person name="Arendt D."/>
            <person name="Savage R."/>
            <person name="Osoegawa K."/>
            <person name="de Jong P."/>
            <person name="Grimwood J."/>
            <person name="Chapman J.A."/>
            <person name="Shapiro H."/>
            <person name="Aerts A."/>
            <person name="Otillar R.P."/>
            <person name="Terry A.Y."/>
            <person name="Boore J.L."/>
            <person name="Grigoriev I.V."/>
            <person name="Lindberg D.R."/>
            <person name="Seaver E.C."/>
            <person name="Weisblat D.A."/>
            <person name="Putnam N.H."/>
            <person name="Rokhsar D.S."/>
        </authorList>
    </citation>
    <scope>NUCLEOTIDE SEQUENCE [LARGE SCALE GENOMIC DNA]</scope>
</reference>
<evidence type="ECO:0000313" key="3">
    <source>
        <dbReference type="Proteomes" id="UP000030746"/>
    </source>
</evidence>
<gene>
    <name evidence="2" type="ORF">LOTGIDRAFT_235027</name>
</gene>
<dbReference type="OrthoDB" id="6158967at2759"/>
<organism evidence="2 3">
    <name type="scientific">Lottia gigantea</name>
    <name type="common">Giant owl limpet</name>
    <dbReference type="NCBI Taxonomy" id="225164"/>
    <lineage>
        <taxon>Eukaryota</taxon>
        <taxon>Metazoa</taxon>
        <taxon>Spiralia</taxon>
        <taxon>Lophotrochozoa</taxon>
        <taxon>Mollusca</taxon>
        <taxon>Gastropoda</taxon>
        <taxon>Patellogastropoda</taxon>
        <taxon>Lottioidea</taxon>
        <taxon>Lottiidae</taxon>
        <taxon>Lottia</taxon>
    </lineage>
</organism>
<evidence type="ECO:0000256" key="1">
    <source>
        <dbReference type="SAM" id="MobiDB-lite"/>
    </source>
</evidence>
<sequence>MSTENSPDEHIPMGALNHPSRHRTGYVERLKIQKNRLKNLHITEDTSSAVSKILPKIKKSELDRVNTTALSRGGTLESIKLPSVLSAYTDKSSKSILTSLNSKYRKKDEVFVKPFSLFPEQTMILSKSLPSLPSIPGSPGLDDLTSVIDDEIVYQPTPVYHGKHKYQTIAVRKQLERRKQDPDELNSVRSDQHYIKNKSLAVLPLEKDNSFVSTQSVPMKRNNDIDKRTLPRRYRKRDKNTDKTRRFRSLDARSDAMSVKSDSILNSVQPKWKDDCDCLRCKMIKRQFKDGDDSYKVWGQYPCQHNDDILLN</sequence>
<evidence type="ECO:0000313" key="2">
    <source>
        <dbReference type="EMBL" id="ESO87538.1"/>
    </source>
</evidence>
<accession>V3Z9F0</accession>
<name>V3Z9F0_LOTGI</name>
<dbReference type="HOGENOM" id="CLU_892230_0_0_1"/>
<dbReference type="Proteomes" id="UP000030746">
    <property type="component" value="Unassembled WGS sequence"/>
</dbReference>